<evidence type="ECO:0000256" key="2">
    <source>
        <dbReference type="ARBA" id="ARBA00006561"/>
    </source>
</evidence>
<evidence type="ECO:0000256" key="8">
    <source>
        <dbReference type="ARBA" id="ARBA00023014"/>
    </source>
</evidence>
<dbReference type="Gene3D" id="3.30.70.20">
    <property type="match status" value="1"/>
</dbReference>
<evidence type="ECO:0000313" key="11">
    <source>
        <dbReference type="Proteomes" id="UP000663720"/>
    </source>
</evidence>
<keyword evidence="11" id="KW-1185">Reference proteome</keyword>
<dbReference type="Proteomes" id="UP000663720">
    <property type="component" value="Chromosome"/>
</dbReference>
<dbReference type="PANTHER" id="PTHR43498">
    <property type="entry name" value="FERREDOXIN:COB-COM HETERODISULFIDE REDUCTASE SUBUNIT A"/>
    <property type="match status" value="1"/>
</dbReference>
<dbReference type="InterPro" id="IPR023753">
    <property type="entry name" value="FAD/NAD-binding_dom"/>
</dbReference>
<keyword evidence="5" id="KW-0285">Flavoprotein</keyword>
<dbReference type="Pfam" id="PF12838">
    <property type="entry name" value="Fer4_7"/>
    <property type="match status" value="1"/>
</dbReference>
<dbReference type="KEGG" id="dli:dnl_49510"/>
<dbReference type="PROSITE" id="PS51379">
    <property type="entry name" value="4FE4S_FER_2"/>
    <property type="match status" value="2"/>
</dbReference>
<dbReference type="GO" id="GO:0046872">
    <property type="term" value="F:metal ion binding"/>
    <property type="evidence" value="ECO:0007669"/>
    <property type="project" value="UniProtKB-KW"/>
</dbReference>
<dbReference type="SUPFAM" id="SSF51905">
    <property type="entry name" value="FAD/NAD(P)-binding domain"/>
    <property type="match status" value="1"/>
</dbReference>
<dbReference type="InterPro" id="IPR017900">
    <property type="entry name" value="4Fe4S_Fe_S_CS"/>
</dbReference>
<feature type="domain" description="4Fe-4S ferredoxin-type" evidence="9">
    <location>
        <begin position="557"/>
        <end position="587"/>
    </location>
</feature>
<dbReference type="InterPro" id="IPR039650">
    <property type="entry name" value="HdrA-like"/>
</dbReference>
<reference evidence="10" key="1">
    <citation type="journal article" date="2021" name="Microb. Physiol.">
        <title>Proteogenomic Insights into the Physiology of Marine, Sulfate-Reducing, Filamentous Desulfonema limicola and Desulfonema magnum.</title>
        <authorList>
            <person name="Schnaars V."/>
            <person name="Wohlbrand L."/>
            <person name="Scheve S."/>
            <person name="Hinrichs C."/>
            <person name="Reinhardt R."/>
            <person name="Rabus R."/>
        </authorList>
    </citation>
    <scope>NUCLEOTIDE SEQUENCE</scope>
    <source>
        <strain evidence="10">5ac10</strain>
    </source>
</reference>
<comment type="cofactor">
    <cofactor evidence="1">
        <name>FAD</name>
        <dbReference type="ChEBI" id="CHEBI:57692"/>
    </cofactor>
</comment>
<dbReference type="PROSITE" id="PS00198">
    <property type="entry name" value="4FE4S_FER_1"/>
    <property type="match status" value="1"/>
</dbReference>
<evidence type="ECO:0000256" key="7">
    <source>
        <dbReference type="ARBA" id="ARBA00023004"/>
    </source>
</evidence>
<dbReference type="PANTHER" id="PTHR43498:SF1">
    <property type="entry name" value="COB--COM HETERODISULFIDE REDUCTASE IRON-SULFUR SUBUNIT A"/>
    <property type="match status" value="1"/>
</dbReference>
<proteinExistence type="inferred from homology"/>
<sequence>MTDEKKEQTAQAGKEKVGVYICYCGGNISDHVDVEKVRERMEKVPGVAVAKTNMFMCSDPGQELIMDDLKNGIIDRVVVASCAPSLHETTFRDAISRAGANPYIYEHANIREQVSWVHHGDTATDKAALLISAAAAKAGHLKPLEPIRVNARQHATIIGCGIAGMKAAKDMADQGIKVMIVEKSPFIGGRLARLDRLAPTGEKASDIIKEMASQVLNNPMISVLTCAEVEQFSGYVGNFDLEIKRSLPESETQSLDDLQKEKSQAGPGGFIKSKGICPGVLPEKEERIKVETGVIVLATGFSSYVPVKGEYGFGEYNEVVTLPDFIEKMTGSQADNGPYLNIDGKMIRSIGIIHCVGSRQIPGIHSEDEKGYLNEYCSRTCCSSSLYTANRIREKYPQTRVYDFYRDIRTYGRGQEELYSQAAKNKVVFFRFEAEEAPEVEKNTGFGNYPLKVKVKDGLTFGEEIEVPVDMLVLATGMEPDPISKLVEKMKLPVGVDRFLLEVHPKLRPVELPIGGILLAGTCQAPMDAGEVCNAASAAAVKAAGVLGKGYVELDPFVAEVDIEKCRGTGECVNACLNEGALRLVQMEINGQNVQKAEVTPALCLGCGACVAVCPENAIDINGWTLNQYEAMVDRIVSQEVLAA</sequence>
<keyword evidence="8" id="KW-0411">Iron-sulfur</keyword>
<name>A0A975GIP3_9BACT</name>
<keyword evidence="6" id="KW-0560">Oxidoreductase</keyword>
<dbReference type="RefSeq" id="WP_207688487.1">
    <property type="nucleotide sequence ID" value="NZ_CP061799.1"/>
</dbReference>
<evidence type="ECO:0000256" key="3">
    <source>
        <dbReference type="ARBA" id="ARBA00022485"/>
    </source>
</evidence>
<dbReference type="GO" id="GO:0051539">
    <property type="term" value="F:4 iron, 4 sulfur cluster binding"/>
    <property type="evidence" value="ECO:0007669"/>
    <property type="project" value="UniProtKB-KW"/>
</dbReference>
<dbReference type="Pfam" id="PF07992">
    <property type="entry name" value="Pyr_redox_2"/>
    <property type="match status" value="1"/>
</dbReference>
<accession>A0A975GIP3</accession>
<keyword evidence="4" id="KW-0479">Metal-binding</keyword>
<evidence type="ECO:0000256" key="5">
    <source>
        <dbReference type="ARBA" id="ARBA00022827"/>
    </source>
</evidence>
<evidence type="ECO:0000256" key="4">
    <source>
        <dbReference type="ARBA" id="ARBA00022723"/>
    </source>
</evidence>
<organism evidence="10 11">
    <name type="scientific">Desulfonema limicola</name>
    <dbReference type="NCBI Taxonomy" id="45656"/>
    <lineage>
        <taxon>Bacteria</taxon>
        <taxon>Pseudomonadati</taxon>
        <taxon>Thermodesulfobacteriota</taxon>
        <taxon>Desulfobacteria</taxon>
        <taxon>Desulfobacterales</taxon>
        <taxon>Desulfococcaceae</taxon>
        <taxon>Desulfonema</taxon>
    </lineage>
</organism>
<dbReference type="AlphaFoldDB" id="A0A975GIP3"/>
<dbReference type="InterPro" id="IPR036188">
    <property type="entry name" value="FAD/NAD-bd_sf"/>
</dbReference>
<dbReference type="InterPro" id="IPR017896">
    <property type="entry name" value="4Fe4S_Fe-S-bd"/>
</dbReference>
<dbReference type="EMBL" id="CP061799">
    <property type="protein sequence ID" value="QTA82574.1"/>
    <property type="molecule type" value="Genomic_DNA"/>
</dbReference>
<dbReference type="Gene3D" id="3.40.50.720">
    <property type="entry name" value="NAD(P)-binding Rossmann-like Domain"/>
    <property type="match status" value="1"/>
</dbReference>
<gene>
    <name evidence="10" type="primary">hdrA2</name>
    <name evidence="10" type="ORF">dnl_49510</name>
</gene>
<keyword evidence="5" id="KW-0274">FAD</keyword>
<feature type="domain" description="4Fe-4S ferredoxin-type" evidence="9">
    <location>
        <begin position="595"/>
        <end position="624"/>
    </location>
</feature>
<evidence type="ECO:0000256" key="6">
    <source>
        <dbReference type="ARBA" id="ARBA00023002"/>
    </source>
</evidence>
<keyword evidence="7" id="KW-0408">Iron</keyword>
<evidence type="ECO:0000313" key="10">
    <source>
        <dbReference type="EMBL" id="QTA82574.1"/>
    </source>
</evidence>
<comment type="similarity">
    <text evidence="2">Belongs to the HdrA family.</text>
</comment>
<protein>
    <submittedName>
        <fullName evidence="10">Ferredoxin:CoB-CoM heterodisulfide reductase, subunit A</fullName>
    </submittedName>
</protein>
<keyword evidence="3" id="KW-0004">4Fe-4S</keyword>
<dbReference type="GO" id="GO:0016491">
    <property type="term" value="F:oxidoreductase activity"/>
    <property type="evidence" value="ECO:0007669"/>
    <property type="project" value="UniProtKB-KW"/>
</dbReference>
<evidence type="ECO:0000259" key="9">
    <source>
        <dbReference type="PROSITE" id="PS51379"/>
    </source>
</evidence>
<evidence type="ECO:0000256" key="1">
    <source>
        <dbReference type="ARBA" id="ARBA00001974"/>
    </source>
</evidence>
<dbReference type="SUPFAM" id="SSF54862">
    <property type="entry name" value="4Fe-4S ferredoxins"/>
    <property type="match status" value="1"/>
</dbReference>